<dbReference type="InterPro" id="IPR012393">
    <property type="entry name" value="Tricorn_protease"/>
</dbReference>
<dbReference type="FunFam" id="3.30.750.44:FF:000011">
    <property type="entry name" value="Tricorn protease homolog"/>
    <property type="match status" value="1"/>
</dbReference>
<dbReference type="InterPro" id="IPR036034">
    <property type="entry name" value="PDZ_sf"/>
</dbReference>
<evidence type="ECO:0000256" key="6">
    <source>
        <dbReference type="ARBA" id="ARBA00022825"/>
    </source>
</evidence>
<dbReference type="Pfam" id="PF14684">
    <property type="entry name" value="Tricorn_C1"/>
    <property type="match status" value="1"/>
</dbReference>
<dbReference type="SUPFAM" id="SSF50156">
    <property type="entry name" value="PDZ domain-like"/>
    <property type="match status" value="1"/>
</dbReference>
<protein>
    <recommendedName>
        <fullName evidence="8">Tricorn protease homolog</fullName>
        <ecNumber evidence="8">3.4.21.-</ecNumber>
    </recommendedName>
</protein>
<evidence type="ECO:0000256" key="1">
    <source>
        <dbReference type="ARBA" id="ARBA00004496"/>
    </source>
</evidence>
<evidence type="ECO:0000256" key="7">
    <source>
        <dbReference type="ARBA" id="ARBA00053157"/>
    </source>
</evidence>
<dbReference type="InterPro" id="IPR029045">
    <property type="entry name" value="ClpP/crotonase-like_dom_sf"/>
</dbReference>
<proteinExistence type="inferred from homology"/>
<dbReference type="EMBL" id="JACBZA010000001">
    <property type="protein sequence ID" value="NYH86621.1"/>
    <property type="molecule type" value="Genomic_DNA"/>
</dbReference>
<dbReference type="EMBL" id="FOOI01000008">
    <property type="protein sequence ID" value="SFG77270.1"/>
    <property type="molecule type" value="Genomic_DNA"/>
</dbReference>
<dbReference type="InterPro" id="IPR029414">
    <property type="entry name" value="Tricorn_PDZ"/>
</dbReference>
<dbReference type="Pfam" id="PF14685">
    <property type="entry name" value="PDZ_Tricorn"/>
    <property type="match status" value="1"/>
</dbReference>
<dbReference type="AlphaFoldDB" id="A0A1I2UJQ7"/>
<feature type="site" description="Transition state stabilizer; via amide nitrogen" evidence="10">
    <location>
        <position position="985"/>
    </location>
</feature>
<dbReference type="Pfam" id="PF03572">
    <property type="entry name" value="Peptidase_S41"/>
    <property type="match status" value="1"/>
</dbReference>
<dbReference type="Gene3D" id="2.30.42.10">
    <property type="match status" value="1"/>
</dbReference>
<sequence>MGETGNADYAANADDSANTGNSGNTGYLRFPTISGDTVVFCADDDLWSVPATGGRAFRLTAGVAEAGRPRMSPDGSRIAFVGQEEGPGEVYVMPAAGGESRRLTFEAARVGVAGWLDADTIVYASTTGRPVDEYRLRGVSADGGPSAELPYGQAQSIAFGPAGGVVLGRNTADPARWKRYRGGTAGRLWTDPEGSGEFRPLVALPGNLASPCWVGDRVWFLSDHEGIGNVYSCTPDGDDLRRHSDHGDYYARNLSSDGARLVYHHAGDLYLLDPAQDEPRQVPVEFGSSRTQRNRQFVPAGDHLDSVGLGPDGSDLAITTRGKAFSFAHWEGAVRQHGEPDGVRHRLLTWLNDHARLVALASDDRPEERLVVLTADGSALPRWLDDLDLGRVVELAVSPHADQVAVTNHRNELLLVDLAAEPPSVRPMDQTPHGSITGITWAPDGRWLAYSRPSSAKVRAITLCLVESGETWPASRPVLADHSPSFDPDGRYLYFLGQRDFVPVFDALQFEAGFPLGTRPYALALRTSVGSPFVPQPRPVVSEAAATQKKAEEERKAEEDVSHDHVPPVEIDVDGLPDRIVAFPVPEGRYERIAGIRGKVLYSSWPLQSPPEGPGHREGGVLDVYDFETQKSDRLIDGLSDFTLDRGAHTLLYHSGDRLRVLRAGEKPQDDGDDPRRATGWVDLGRVKVSVRPGAEWRQMFRETWRLQRDHFWVADMSGVDWDRIYDRYLPLVDRVSTRSELSDLIWELQGELGTSHAYEMGGAYRPGPHYAQGFLGVDWELDPDTGHYRIGHLLGGDRWKDDLTSPLNRPGVDVAAGDTVLAVNGQPIGTAADGTHLPPGAPLVNQAGEEVQLTVVRGDDAPRTVTVRATGSERAARYRDWVEANRAYVAEHTDGRVGYLHVPDMGSRGFAEFHRGFLGEYDRDALLVDVRFNGGGFVSGLLLEKLARRRLGYDFSRWLEPEPYPYESPRGPLVTLTNEWAGSDGDIFCHAFKMLGLGPLVGKRTWGGVIGISPRHSLADGTVTTQPEHSFAFDDVGWRVENYGTDPDIEVDITPQDYSAGRDPQLDRAIEAALAELEAKPPHTPRPAERPRLAAPTLAPRERR</sequence>
<dbReference type="RefSeq" id="WP_092883996.1">
    <property type="nucleotide sequence ID" value="NZ_FOOI01000008.1"/>
</dbReference>
<keyword evidence="4 8" id="KW-0645">Protease</keyword>
<evidence type="ECO:0000256" key="2">
    <source>
        <dbReference type="ARBA" id="ARBA00008524"/>
    </source>
</evidence>
<dbReference type="InterPro" id="IPR028204">
    <property type="entry name" value="Tricorn_C1"/>
</dbReference>
<feature type="compositionally biased region" description="Basic and acidic residues" evidence="11">
    <location>
        <begin position="549"/>
        <end position="567"/>
    </location>
</feature>
<evidence type="ECO:0000313" key="14">
    <source>
        <dbReference type="EMBL" id="SFG77270.1"/>
    </source>
</evidence>
<feature type="region of interest" description="Disordered" evidence="11">
    <location>
        <begin position="1077"/>
        <end position="1105"/>
    </location>
</feature>
<dbReference type="Gene3D" id="2.130.10.10">
    <property type="entry name" value="YVTN repeat-like/Quinoprotein amine dehydrogenase"/>
    <property type="match status" value="1"/>
</dbReference>
<feature type="compositionally biased region" description="Low complexity" evidence="11">
    <location>
        <begin position="1"/>
        <end position="18"/>
    </location>
</feature>
<dbReference type="Pfam" id="PF26550">
    <property type="entry name" value="Tricorn_2nd"/>
    <property type="match status" value="1"/>
</dbReference>
<dbReference type="Pfam" id="PF26549">
    <property type="entry name" value="Tricorn_N"/>
    <property type="match status" value="1"/>
</dbReference>
<evidence type="ECO:0000256" key="10">
    <source>
        <dbReference type="PIRSR" id="PIRSR036421-3"/>
    </source>
</evidence>
<dbReference type="GO" id="GO:0005737">
    <property type="term" value="C:cytoplasm"/>
    <property type="evidence" value="ECO:0007669"/>
    <property type="project" value="UniProtKB-SubCell"/>
</dbReference>
<feature type="compositionally biased region" description="Low complexity" evidence="11">
    <location>
        <begin position="1094"/>
        <end position="1105"/>
    </location>
</feature>
<reference evidence="14 15" key="1">
    <citation type="submission" date="2016-10" db="EMBL/GenBank/DDBJ databases">
        <authorList>
            <person name="de Groot N.N."/>
        </authorList>
    </citation>
    <scope>NUCLEOTIDE SEQUENCE [LARGE SCALE GENOMIC DNA]</scope>
    <source>
        <strain evidence="14 15">CPCC 202808</strain>
    </source>
</reference>
<comment type="similarity">
    <text evidence="2 8">Belongs to the peptidase S41B family.</text>
</comment>
<evidence type="ECO:0000256" key="11">
    <source>
        <dbReference type="SAM" id="MobiDB-lite"/>
    </source>
</evidence>
<dbReference type="PANTHER" id="PTHR43253:SF1">
    <property type="entry name" value="TRICORN PROTEASE HOMOLOG 2-RELATED"/>
    <property type="match status" value="1"/>
</dbReference>
<evidence type="ECO:0000313" key="13">
    <source>
        <dbReference type="EMBL" id="NYH86621.1"/>
    </source>
</evidence>
<feature type="domain" description="Tail specific protease" evidence="12">
    <location>
        <begin position="863"/>
        <end position="1053"/>
    </location>
</feature>
<dbReference type="STRING" id="504797.SAMN05421678_108207"/>
<feature type="active site" description="Charge relay system" evidence="9">
    <location>
        <position position="757"/>
    </location>
</feature>
<dbReference type="GO" id="GO:0006508">
    <property type="term" value="P:proteolysis"/>
    <property type="evidence" value="ECO:0007669"/>
    <property type="project" value="UniProtKB-UniRule"/>
</dbReference>
<dbReference type="InterPro" id="IPR015943">
    <property type="entry name" value="WD40/YVTN_repeat-like_dom_sf"/>
</dbReference>
<reference evidence="13 16" key="2">
    <citation type="submission" date="2020-07" db="EMBL/GenBank/DDBJ databases">
        <title>Sequencing the genomes of 1000 actinobacteria strains.</title>
        <authorList>
            <person name="Klenk H.-P."/>
        </authorList>
    </citation>
    <scope>NUCLEOTIDE SEQUENCE [LARGE SCALE GENOMIC DNA]</scope>
    <source>
        <strain evidence="13 16">DSM 45117</strain>
    </source>
</reference>
<feature type="active site" description="Charge relay system" evidence="9">
    <location>
        <position position="1042"/>
    </location>
</feature>
<comment type="function">
    <text evidence="7">Degrades oligopeptides in a sequential manner.</text>
</comment>
<gene>
    <name evidence="13" type="ORF">FHR37_005472</name>
    <name evidence="14" type="ORF">SAMN05421678_108207</name>
</gene>
<evidence type="ECO:0000256" key="5">
    <source>
        <dbReference type="ARBA" id="ARBA00022801"/>
    </source>
</evidence>
<dbReference type="CDD" id="cd07562">
    <property type="entry name" value="Peptidase_S41_TRI"/>
    <property type="match status" value="1"/>
</dbReference>
<feature type="region of interest" description="Disordered" evidence="11">
    <location>
        <begin position="546"/>
        <end position="569"/>
    </location>
</feature>
<comment type="subcellular location">
    <subcellularLocation>
        <location evidence="1 8">Cytoplasm</location>
    </subcellularLocation>
</comment>
<dbReference type="OrthoDB" id="9758793at2"/>
<evidence type="ECO:0000313" key="15">
    <source>
        <dbReference type="Proteomes" id="UP000199052"/>
    </source>
</evidence>
<feature type="compositionally biased region" description="Basic and acidic residues" evidence="11">
    <location>
        <begin position="1078"/>
        <end position="1093"/>
    </location>
</feature>
<dbReference type="SUPFAM" id="SSF69304">
    <property type="entry name" value="Tricorn protease N-terminal domain"/>
    <property type="match status" value="1"/>
</dbReference>
<dbReference type="GO" id="GO:0008236">
    <property type="term" value="F:serine-type peptidase activity"/>
    <property type="evidence" value="ECO:0007669"/>
    <property type="project" value="UniProtKB-UniRule"/>
</dbReference>
<name>A0A1I2UJQ7_9ACTN</name>
<keyword evidence="16" id="KW-1185">Reference proteome</keyword>
<keyword evidence="3 8" id="KW-0963">Cytoplasm</keyword>
<evidence type="ECO:0000256" key="8">
    <source>
        <dbReference type="PIRNR" id="PIRNR036421"/>
    </source>
</evidence>
<dbReference type="Proteomes" id="UP000199052">
    <property type="component" value="Unassembled WGS sequence"/>
</dbReference>
<accession>A0A1I2UJQ7</accession>
<feature type="active site" description="Nucleophile" evidence="9">
    <location>
        <position position="984"/>
    </location>
</feature>
<dbReference type="InterPro" id="IPR005151">
    <property type="entry name" value="Tail-specific_protease"/>
</dbReference>
<evidence type="ECO:0000313" key="16">
    <source>
        <dbReference type="Proteomes" id="UP000533017"/>
    </source>
</evidence>
<evidence type="ECO:0000256" key="4">
    <source>
        <dbReference type="ARBA" id="ARBA00022670"/>
    </source>
</evidence>
<dbReference type="SUPFAM" id="SSF52096">
    <property type="entry name" value="ClpP/crotonase"/>
    <property type="match status" value="1"/>
</dbReference>
<evidence type="ECO:0000256" key="3">
    <source>
        <dbReference type="ARBA" id="ARBA00022490"/>
    </source>
</evidence>
<dbReference type="Gene3D" id="3.30.750.44">
    <property type="match status" value="1"/>
</dbReference>
<dbReference type="Gene3D" id="2.120.10.60">
    <property type="entry name" value="Tricorn protease N-terminal domain"/>
    <property type="match status" value="1"/>
</dbReference>
<dbReference type="Gene3D" id="3.90.226.10">
    <property type="entry name" value="2-enoyl-CoA Hydratase, Chain A, domain 1"/>
    <property type="match status" value="1"/>
</dbReference>
<dbReference type="SMART" id="SM00245">
    <property type="entry name" value="TSPc"/>
    <property type="match status" value="1"/>
</dbReference>
<dbReference type="EC" id="3.4.21.-" evidence="8"/>
<dbReference type="Proteomes" id="UP000533017">
    <property type="component" value="Unassembled WGS sequence"/>
</dbReference>
<dbReference type="PIRSF" id="PIRSF036421">
    <property type="entry name" value="Tricorn_protease"/>
    <property type="match status" value="1"/>
</dbReference>
<dbReference type="SUPFAM" id="SSF82171">
    <property type="entry name" value="DPP6 N-terminal domain-like"/>
    <property type="match status" value="1"/>
</dbReference>
<feature type="region of interest" description="Disordered" evidence="11">
    <location>
        <begin position="1"/>
        <end position="21"/>
    </location>
</feature>
<keyword evidence="5 8" id="KW-0378">Hydrolase</keyword>
<keyword evidence="6 8" id="KW-0720">Serine protease</keyword>
<organism evidence="14 15">
    <name type="scientific">Actinopolymorpha cephalotaxi</name>
    <dbReference type="NCBI Taxonomy" id="504797"/>
    <lineage>
        <taxon>Bacteria</taxon>
        <taxon>Bacillati</taxon>
        <taxon>Actinomycetota</taxon>
        <taxon>Actinomycetes</taxon>
        <taxon>Propionibacteriales</taxon>
        <taxon>Actinopolymorphaceae</taxon>
        <taxon>Actinopolymorpha</taxon>
    </lineage>
</organism>
<dbReference type="PANTHER" id="PTHR43253">
    <property type="entry name" value="TRICORN PROTEASE HOMOLOG 2-RELATED"/>
    <property type="match status" value="1"/>
</dbReference>
<evidence type="ECO:0000256" key="9">
    <source>
        <dbReference type="PIRSR" id="PIRSR036421-1"/>
    </source>
</evidence>
<evidence type="ECO:0000259" key="12">
    <source>
        <dbReference type="SMART" id="SM00245"/>
    </source>
</evidence>